<dbReference type="Proteomes" id="UP000485058">
    <property type="component" value="Unassembled WGS sequence"/>
</dbReference>
<proteinExistence type="predicted"/>
<name>A0A699ZY98_HAELA</name>
<accession>A0A699ZY98</accession>
<feature type="non-terminal residue" evidence="1">
    <location>
        <position position="81"/>
    </location>
</feature>
<evidence type="ECO:0000313" key="1">
    <source>
        <dbReference type="EMBL" id="GFH27461.1"/>
    </source>
</evidence>
<reference evidence="1 2" key="1">
    <citation type="submission" date="2020-02" db="EMBL/GenBank/DDBJ databases">
        <title>Draft genome sequence of Haematococcus lacustris strain NIES-144.</title>
        <authorList>
            <person name="Morimoto D."/>
            <person name="Nakagawa S."/>
            <person name="Yoshida T."/>
            <person name="Sawayama S."/>
        </authorList>
    </citation>
    <scope>NUCLEOTIDE SEQUENCE [LARGE SCALE GENOMIC DNA]</scope>
    <source>
        <strain evidence="1 2">NIES-144</strain>
    </source>
</reference>
<evidence type="ECO:0000313" key="2">
    <source>
        <dbReference type="Proteomes" id="UP000485058"/>
    </source>
</evidence>
<comment type="caution">
    <text evidence="1">The sequence shown here is derived from an EMBL/GenBank/DDBJ whole genome shotgun (WGS) entry which is preliminary data.</text>
</comment>
<dbReference type="EMBL" id="BLLF01003483">
    <property type="protein sequence ID" value="GFH27461.1"/>
    <property type="molecule type" value="Genomic_DNA"/>
</dbReference>
<protein>
    <submittedName>
        <fullName evidence="1">Uncharacterized protein</fullName>
    </submittedName>
</protein>
<keyword evidence="2" id="KW-1185">Reference proteome</keyword>
<sequence>MHNVQLTSSFAFLGQPSSHKGAASQGYYPAPLPGAFRAACQMCKGSPAYKAVEGDSVHSMVLVRGMDAQGGDGPPLQCSSI</sequence>
<gene>
    <name evidence="1" type="ORF">HaLaN_25785</name>
</gene>
<dbReference type="AlphaFoldDB" id="A0A699ZY98"/>
<feature type="non-terminal residue" evidence="1">
    <location>
        <position position="1"/>
    </location>
</feature>
<organism evidence="1 2">
    <name type="scientific">Haematococcus lacustris</name>
    <name type="common">Green alga</name>
    <name type="synonym">Haematococcus pluvialis</name>
    <dbReference type="NCBI Taxonomy" id="44745"/>
    <lineage>
        <taxon>Eukaryota</taxon>
        <taxon>Viridiplantae</taxon>
        <taxon>Chlorophyta</taxon>
        <taxon>core chlorophytes</taxon>
        <taxon>Chlorophyceae</taxon>
        <taxon>CS clade</taxon>
        <taxon>Chlamydomonadales</taxon>
        <taxon>Haematococcaceae</taxon>
        <taxon>Haematococcus</taxon>
    </lineage>
</organism>